<feature type="region of interest" description="Disordered" evidence="1">
    <location>
        <begin position="326"/>
        <end position="577"/>
    </location>
</feature>
<comment type="caution">
    <text evidence="2">The sequence shown here is derived from an EMBL/GenBank/DDBJ whole genome shotgun (WGS) entry which is preliminary data.</text>
</comment>
<feature type="compositionally biased region" description="Basic and acidic residues" evidence="1">
    <location>
        <begin position="338"/>
        <end position="360"/>
    </location>
</feature>
<feature type="compositionally biased region" description="Polar residues" evidence="1">
    <location>
        <begin position="648"/>
        <end position="661"/>
    </location>
</feature>
<feature type="compositionally biased region" description="Polar residues" evidence="1">
    <location>
        <begin position="451"/>
        <end position="480"/>
    </location>
</feature>
<feature type="compositionally biased region" description="Pro residues" evidence="1">
    <location>
        <begin position="282"/>
        <end position="296"/>
    </location>
</feature>
<keyword evidence="3" id="KW-1185">Reference proteome</keyword>
<dbReference type="Proteomes" id="UP000651452">
    <property type="component" value="Unassembled WGS sequence"/>
</dbReference>
<dbReference type="AlphaFoldDB" id="A0A8H7J7H6"/>
<reference evidence="2" key="1">
    <citation type="submission" date="2018-12" db="EMBL/GenBank/DDBJ databases">
        <authorList>
            <person name="Syme R.A."/>
            <person name="Farfan-Caceres L."/>
            <person name="Lichtenzveig J."/>
        </authorList>
    </citation>
    <scope>NUCLEOTIDE SEQUENCE</scope>
    <source>
        <strain evidence="2">Al4</strain>
    </source>
</reference>
<proteinExistence type="predicted"/>
<gene>
    <name evidence="2" type="ORF">EKO04_005107</name>
</gene>
<feature type="region of interest" description="Disordered" evidence="1">
    <location>
        <begin position="592"/>
        <end position="669"/>
    </location>
</feature>
<evidence type="ECO:0000313" key="3">
    <source>
        <dbReference type="Proteomes" id="UP000651452"/>
    </source>
</evidence>
<feature type="compositionally biased region" description="Low complexity" evidence="1">
    <location>
        <begin position="564"/>
        <end position="576"/>
    </location>
</feature>
<feature type="compositionally biased region" description="Basic residues" evidence="1">
    <location>
        <begin position="9"/>
        <end position="20"/>
    </location>
</feature>
<name>A0A8H7J7H6_9PLEO</name>
<feature type="compositionally biased region" description="Polar residues" evidence="1">
    <location>
        <begin position="592"/>
        <end position="612"/>
    </location>
</feature>
<feature type="compositionally biased region" description="Polar residues" evidence="1">
    <location>
        <begin position="371"/>
        <end position="381"/>
    </location>
</feature>
<feature type="region of interest" description="Disordered" evidence="1">
    <location>
        <begin position="1"/>
        <end position="75"/>
    </location>
</feature>
<dbReference type="OrthoDB" id="5404004at2759"/>
<organism evidence="2 3">
    <name type="scientific">Ascochyta lentis</name>
    <dbReference type="NCBI Taxonomy" id="205686"/>
    <lineage>
        <taxon>Eukaryota</taxon>
        <taxon>Fungi</taxon>
        <taxon>Dikarya</taxon>
        <taxon>Ascomycota</taxon>
        <taxon>Pezizomycotina</taxon>
        <taxon>Dothideomycetes</taxon>
        <taxon>Pleosporomycetidae</taxon>
        <taxon>Pleosporales</taxon>
        <taxon>Pleosporineae</taxon>
        <taxon>Didymellaceae</taxon>
        <taxon>Ascochyta</taxon>
    </lineage>
</organism>
<protein>
    <submittedName>
        <fullName evidence="2">Uncharacterized protein</fullName>
    </submittedName>
</protein>
<sequence length="699" mass="75455">MPSLLTRSKSLRLLKGGRRGAHQEEPQTPNCIPRPDAFQTDFDRFKAATPVPRSERLLEAPEMLARPSTSGGSGERAIQFHKKTLPAPSVYSEDRFLAFSSPTNSTAVLHAVDSPEDVIGIALGSPTVGSHWTSTPQATTENLIADAQMSAWNHANASTTTVTGPQAQPKPKLSRWKSLFKKTAPSPKEKHAFYQLAQQVAPARADSHHDTSPKSRPKPRPKQEGTVAVPISVFNPDIRASRNKSQENVSSREVQHGRKRSATLDAGRAAPRYRFQRAATTPNPPQAPPASTPPPSTETGAGAGLLGVDIPDVKMDRYSVMFSGVLEPTPSRSSLYQRRQEKAEGDKAKPLDKISIKDDSEILPEPKIQPRDTSPTVSNPPSARLSLFPATGRATPTLRAGTPTLRAGTPVLRAPSPLVSNSPRARAKTAPARSPTHQTFKAAEESKRKPPSTSVTRQYSESPNLKPQQSGLTPTSMNSFESDDESITVDVGRTTPAETKAWKAHVESQEPQWEIVPKPTASSTSSSTSISSATSTIRSTSRDRSKRNATLERSLSRKQPRVTASSALSSHPAAPLEVSSPLQNLQMLLSPPLSANSNEQSPAQRPMIQRSTSQRKPKVMGSGSAQTATVGIARSVSVSKATRPRTLIRTQTDLGKANASTERLDNPERRFGLGDPLALTPMLVEIGNRKSQRVQLVDA</sequence>
<accession>A0A8H7J7H6</accession>
<feature type="region of interest" description="Disordered" evidence="1">
    <location>
        <begin position="199"/>
        <end position="306"/>
    </location>
</feature>
<evidence type="ECO:0000256" key="1">
    <source>
        <dbReference type="SAM" id="MobiDB-lite"/>
    </source>
</evidence>
<feature type="compositionally biased region" description="Low complexity" evidence="1">
    <location>
        <begin position="520"/>
        <end position="539"/>
    </location>
</feature>
<dbReference type="EMBL" id="RZGK01000008">
    <property type="protein sequence ID" value="KAF9697121.1"/>
    <property type="molecule type" value="Genomic_DNA"/>
</dbReference>
<evidence type="ECO:0000313" key="2">
    <source>
        <dbReference type="EMBL" id="KAF9697121.1"/>
    </source>
</evidence>
<reference evidence="2" key="2">
    <citation type="submission" date="2020-09" db="EMBL/GenBank/DDBJ databases">
        <title>Reference genome assembly for Australian Ascochyta lentis isolate Al4.</title>
        <authorList>
            <person name="Lee R.C."/>
            <person name="Farfan-Caceres L.M."/>
            <person name="Debler J.W."/>
            <person name="Williams A.H."/>
            <person name="Henares B.M."/>
        </authorList>
    </citation>
    <scope>NUCLEOTIDE SEQUENCE</scope>
    <source>
        <strain evidence="2">Al4</strain>
    </source>
</reference>